<sequence length="426" mass="44722">MVATLRNVSAVAVVLVTLGSLLGGNAWAQDTEAATPAPGAAGPTQSPDAAANEATANDKPPHAEPSPVKEQVTRAEGRASGAALKTTTPPDARGAKPQDKALPGNAPKAPCEDDTTFSDRTLKGHAFLFPLRSDNAFVTSHLTFAQGVSYENVRLESGPEFVDLGFAGAVERLDIGIRFHERIGFFGGVDARIAAGIDPLTAFYFGADASVSWRAGAAGMILRSERTGTQLGARLSAQGALDQQVTPFQLVDALIATSEQEEITRADLDRLIPSLFSRTKSIGGRGSVNLAQALGRHFSAQASLDVDIMSASRLTHSGAQEVVYTTSSTALGAGIALTMDGMPYAPVALLAEYRLDATVASWTDGPEIEGVPPMHAIVGGIYYTGRRYAQIGVVVSTLIDASMDVAPDVKLTRTSIYGQFTIRTFF</sequence>
<gene>
    <name evidence="3" type="ORF">CAP_4819</name>
</gene>
<dbReference type="AlphaFoldDB" id="A0A017T6E1"/>
<reference evidence="3 4" key="1">
    <citation type="submission" date="2013-05" db="EMBL/GenBank/DDBJ databases">
        <title>Genome assembly of Chondromyces apiculatus DSM 436.</title>
        <authorList>
            <person name="Sharma G."/>
            <person name="Khatri I."/>
            <person name="Kaur C."/>
            <person name="Mayilraj S."/>
            <person name="Subramanian S."/>
        </authorList>
    </citation>
    <scope>NUCLEOTIDE SEQUENCE [LARGE SCALE GENOMIC DNA]</scope>
    <source>
        <strain evidence="3 4">DSM 436</strain>
    </source>
</reference>
<name>A0A017T6E1_9BACT</name>
<evidence type="ECO:0000256" key="2">
    <source>
        <dbReference type="SAM" id="SignalP"/>
    </source>
</evidence>
<evidence type="ECO:0000313" key="3">
    <source>
        <dbReference type="EMBL" id="EYF04136.1"/>
    </source>
</evidence>
<keyword evidence="4" id="KW-1185">Reference proteome</keyword>
<accession>A0A017T6E1</accession>
<keyword evidence="2" id="KW-0732">Signal</keyword>
<evidence type="ECO:0000256" key="1">
    <source>
        <dbReference type="SAM" id="MobiDB-lite"/>
    </source>
</evidence>
<protein>
    <submittedName>
        <fullName evidence="3">Uncharacterized protein</fullName>
    </submittedName>
</protein>
<feature type="signal peptide" evidence="2">
    <location>
        <begin position="1"/>
        <end position="28"/>
    </location>
</feature>
<feature type="region of interest" description="Disordered" evidence="1">
    <location>
        <begin position="33"/>
        <end position="113"/>
    </location>
</feature>
<dbReference type="Proteomes" id="UP000019678">
    <property type="component" value="Unassembled WGS sequence"/>
</dbReference>
<dbReference type="EMBL" id="ASRX01000038">
    <property type="protein sequence ID" value="EYF04136.1"/>
    <property type="molecule type" value="Genomic_DNA"/>
</dbReference>
<feature type="chain" id="PRO_5001500241" evidence="2">
    <location>
        <begin position="29"/>
        <end position="426"/>
    </location>
</feature>
<evidence type="ECO:0000313" key="4">
    <source>
        <dbReference type="Proteomes" id="UP000019678"/>
    </source>
</evidence>
<feature type="compositionally biased region" description="Low complexity" evidence="1">
    <location>
        <begin position="33"/>
        <end position="44"/>
    </location>
</feature>
<organism evidence="3 4">
    <name type="scientific">Chondromyces apiculatus DSM 436</name>
    <dbReference type="NCBI Taxonomy" id="1192034"/>
    <lineage>
        <taxon>Bacteria</taxon>
        <taxon>Pseudomonadati</taxon>
        <taxon>Myxococcota</taxon>
        <taxon>Polyangia</taxon>
        <taxon>Polyangiales</taxon>
        <taxon>Polyangiaceae</taxon>
        <taxon>Chondromyces</taxon>
    </lineage>
</organism>
<comment type="caution">
    <text evidence="3">The sequence shown here is derived from an EMBL/GenBank/DDBJ whole genome shotgun (WGS) entry which is preliminary data.</text>
</comment>
<proteinExistence type="predicted"/>